<dbReference type="EMBL" id="HACG01000302">
    <property type="protein sequence ID" value="CEK47167.1"/>
    <property type="molecule type" value="Transcribed_RNA"/>
</dbReference>
<sequence length="83" mass="9032">LISDSGLDLSGTVGSSLGETSKSWATNVSTLISGHSTLLERKTDTNIRDIKDCYPEFDTTAVQHESEYGNIHESKGKQYSLLP</sequence>
<evidence type="ECO:0000313" key="1">
    <source>
        <dbReference type="EMBL" id="CEK47167.1"/>
    </source>
</evidence>
<feature type="non-terminal residue" evidence="1">
    <location>
        <position position="83"/>
    </location>
</feature>
<protein>
    <submittedName>
        <fullName evidence="1">Uncharacterized protein</fullName>
    </submittedName>
</protein>
<name>A0A0B6XT06_9EUPU</name>
<reference evidence="1" key="1">
    <citation type="submission" date="2014-12" db="EMBL/GenBank/DDBJ databases">
        <title>Insight into the proteome of Arion vulgaris.</title>
        <authorList>
            <person name="Aradska J."/>
            <person name="Bulat T."/>
            <person name="Smidak R."/>
            <person name="Sarate P."/>
            <person name="Gangsoo J."/>
            <person name="Sialana F."/>
            <person name="Bilban M."/>
            <person name="Lubec G."/>
        </authorList>
    </citation>
    <scope>NUCLEOTIDE SEQUENCE</scope>
    <source>
        <tissue evidence="1">Skin</tissue>
    </source>
</reference>
<dbReference type="AlphaFoldDB" id="A0A0B6XT06"/>
<organism evidence="1">
    <name type="scientific">Arion vulgaris</name>
    <dbReference type="NCBI Taxonomy" id="1028688"/>
    <lineage>
        <taxon>Eukaryota</taxon>
        <taxon>Metazoa</taxon>
        <taxon>Spiralia</taxon>
        <taxon>Lophotrochozoa</taxon>
        <taxon>Mollusca</taxon>
        <taxon>Gastropoda</taxon>
        <taxon>Heterobranchia</taxon>
        <taxon>Euthyneura</taxon>
        <taxon>Panpulmonata</taxon>
        <taxon>Eupulmonata</taxon>
        <taxon>Stylommatophora</taxon>
        <taxon>Helicina</taxon>
        <taxon>Arionoidea</taxon>
        <taxon>Arionidae</taxon>
        <taxon>Arion</taxon>
    </lineage>
</organism>
<proteinExistence type="predicted"/>
<gene>
    <name evidence="1" type="primary">ORF701</name>
</gene>
<feature type="non-terminal residue" evidence="1">
    <location>
        <position position="1"/>
    </location>
</feature>
<accession>A0A0B6XT06</accession>